<evidence type="ECO:0000256" key="1">
    <source>
        <dbReference type="ARBA" id="ARBA00022603"/>
    </source>
</evidence>
<reference evidence="3 4" key="1">
    <citation type="submission" date="2020-04" db="EMBL/GenBank/DDBJ databases">
        <authorList>
            <person name="Zhang R."/>
            <person name="Schippers A."/>
        </authorList>
    </citation>
    <scope>NUCLEOTIDE SEQUENCE [LARGE SCALE GENOMIC DNA]</scope>
    <source>
        <strain evidence="3 4">DSM 109850</strain>
    </source>
</reference>
<keyword evidence="3" id="KW-0687">Ribonucleoprotein</keyword>
<protein>
    <submittedName>
        <fullName evidence="3">50S ribosomal protein L11 methyltransferase</fullName>
    </submittedName>
</protein>
<keyword evidence="3" id="KW-0689">Ribosomal protein</keyword>
<dbReference type="RefSeq" id="WP_169099866.1">
    <property type="nucleotide sequence ID" value="NZ_JABBVZ010000037.1"/>
</dbReference>
<gene>
    <name evidence="3" type="ORF">HIJ39_11655</name>
</gene>
<dbReference type="AlphaFoldDB" id="A0A7Y0L472"/>
<dbReference type="GO" id="GO:0032259">
    <property type="term" value="P:methylation"/>
    <property type="evidence" value="ECO:0007669"/>
    <property type="project" value="UniProtKB-KW"/>
</dbReference>
<name>A0A7Y0L472_9FIRM</name>
<dbReference type="CDD" id="cd02440">
    <property type="entry name" value="AdoMet_MTases"/>
    <property type="match status" value="1"/>
</dbReference>
<comment type="caution">
    <text evidence="3">The sequence shown here is derived from an EMBL/GenBank/DDBJ whole genome shotgun (WGS) entry which is preliminary data.</text>
</comment>
<evidence type="ECO:0000313" key="3">
    <source>
        <dbReference type="EMBL" id="NMP23003.1"/>
    </source>
</evidence>
<dbReference type="SUPFAM" id="SSF53335">
    <property type="entry name" value="S-adenosyl-L-methionine-dependent methyltransferases"/>
    <property type="match status" value="1"/>
</dbReference>
<keyword evidence="1 3" id="KW-0489">Methyltransferase</keyword>
<proteinExistence type="predicted"/>
<evidence type="ECO:0000313" key="4">
    <source>
        <dbReference type="Proteomes" id="UP000533476"/>
    </source>
</evidence>
<dbReference type="EMBL" id="JABBVZ010000037">
    <property type="protein sequence ID" value="NMP23003.1"/>
    <property type="molecule type" value="Genomic_DNA"/>
</dbReference>
<dbReference type="GO" id="GO:0008276">
    <property type="term" value="F:protein methyltransferase activity"/>
    <property type="evidence" value="ECO:0007669"/>
    <property type="project" value="TreeGrafter"/>
</dbReference>
<keyword evidence="2 3" id="KW-0808">Transferase</keyword>
<dbReference type="Gene3D" id="3.40.50.150">
    <property type="entry name" value="Vaccinia Virus protein VP39"/>
    <property type="match status" value="1"/>
</dbReference>
<dbReference type="PANTHER" id="PTHR43648">
    <property type="entry name" value="ELECTRON TRANSFER FLAVOPROTEIN BETA SUBUNIT LYSINE METHYLTRANSFERASE"/>
    <property type="match status" value="1"/>
</dbReference>
<evidence type="ECO:0000256" key="2">
    <source>
        <dbReference type="ARBA" id="ARBA00022679"/>
    </source>
</evidence>
<dbReference type="GO" id="GO:0005840">
    <property type="term" value="C:ribosome"/>
    <property type="evidence" value="ECO:0007669"/>
    <property type="project" value="UniProtKB-KW"/>
</dbReference>
<sequence>MPWAGNESLNETYRRWTWYPPADQVETAMNLAYALPVQGVEYDDGQPAEAPFTDIPLSPGRPYVRVYLTVDDANKWEATMRERVAARGWLFESDAVKSEDWANAWKRYYVPQVLRHGYTVVPSWTSPSPADEAHTLWLDPGMAFGTGTHATTRLCANALLDLDLGGQSVLDLGAGSGILGLLAAKRGAERVLMVEPDPVAVDAIRHNVHLNHLEDAVSVLAGTLHDVKPQPFDYLFLNLIWDIIHAEWQPLQAYLVDSSMIFLSGLLPERRDALTSLVASTGHHVVRIEEQDGWIMAVVRR</sequence>
<accession>A0A7Y0L472</accession>
<dbReference type="InterPro" id="IPR029063">
    <property type="entry name" value="SAM-dependent_MTases_sf"/>
</dbReference>
<dbReference type="Proteomes" id="UP000533476">
    <property type="component" value="Unassembled WGS sequence"/>
</dbReference>
<keyword evidence="4" id="KW-1185">Reference proteome</keyword>
<dbReference type="PANTHER" id="PTHR43648:SF1">
    <property type="entry name" value="ELECTRON TRANSFER FLAVOPROTEIN BETA SUBUNIT LYSINE METHYLTRANSFERASE"/>
    <property type="match status" value="1"/>
</dbReference>
<organism evidence="3 4">
    <name type="scientific">Sulfobacillus harzensis</name>
    <dbReference type="NCBI Taxonomy" id="2729629"/>
    <lineage>
        <taxon>Bacteria</taxon>
        <taxon>Bacillati</taxon>
        <taxon>Bacillota</taxon>
        <taxon>Clostridia</taxon>
        <taxon>Eubacteriales</taxon>
        <taxon>Clostridiales Family XVII. Incertae Sedis</taxon>
        <taxon>Sulfobacillus</taxon>
    </lineage>
</organism>
<dbReference type="InterPro" id="IPR050078">
    <property type="entry name" value="Ribosomal_L11_MeTrfase_PrmA"/>
</dbReference>
<dbReference type="Pfam" id="PF06325">
    <property type="entry name" value="PrmA"/>
    <property type="match status" value="1"/>
</dbReference>